<keyword evidence="3 5" id="KW-0408">Iron</keyword>
<sequence>MEALNGTTKVVEIESPFARFSHYLTGSTLASGLVAAILLPFVYQIIYYRFFHPLKEFDGPFWGSVTRLWHTYQNIRGIELETYDRLLKEKNTNILRISPTELLIPSALHLPQIYHRQAVKTKWYVTGALGPGESVFNMQPHSHHAHFRRLIAGPYSMSKMVKNEPLIDDIIIAWIRKLNDMFAQQNKAFDMSRWATFAAFDVISLVGFGEAFGFVDTATDVDDLIEELHKGFFYFGIVGRMYPFVEFIKKTWFGRFLVSNEKDKGGMGFLIRWTNRIMKARQKELAEGKDHGRVDLLQSFYEARDAQGQPLTEEHIRAECMLLFTAGADTTGTTMGAMMAYLLSNPTVYAKMVAEIDAAFENGVLSTPVPAAAEVSKNCPYYVACVKESLRLCPSAPNIFPRLVQADHAPLVIDAVYGKDAEEFRPERWLENNGEAGKVFDKYLATFGYGTRSCLGKDLAMIELMKTPLMFFRAFNPRMCLPSKETPSPKRILVGAMFYWDDIWMKLEKRNIAGFSW</sequence>
<dbReference type="AlphaFoldDB" id="A0A5M9JZD3"/>
<evidence type="ECO:0000256" key="5">
    <source>
        <dbReference type="PIRSR" id="PIRSR602401-1"/>
    </source>
</evidence>
<dbReference type="EMBL" id="VICG01000003">
    <property type="protein sequence ID" value="KAA8574591.1"/>
    <property type="molecule type" value="Genomic_DNA"/>
</dbReference>
<evidence type="ECO:0000256" key="6">
    <source>
        <dbReference type="RuleBase" id="RU000461"/>
    </source>
</evidence>
<proteinExistence type="inferred from homology"/>
<gene>
    <name evidence="8" type="ORF">EYC84_006033</name>
</gene>
<feature type="transmembrane region" description="Helical" evidence="7">
    <location>
        <begin position="20"/>
        <end position="43"/>
    </location>
</feature>
<dbReference type="PROSITE" id="PS00086">
    <property type="entry name" value="CYTOCHROME_P450"/>
    <property type="match status" value="1"/>
</dbReference>
<evidence type="ECO:0000256" key="7">
    <source>
        <dbReference type="SAM" id="Phobius"/>
    </source>
</evidence>
<dbReference type="InterPro" id="IPR050121">
    <property type="entry name" value="Cytochrome_P450_monoxygenase"/>
</dbReference>
<keyword evidence="6" id="KW-0503">Monooxygenase</keyword>
<dbReference type="PRINTS" id="PR00385">
    <property type="entry name" value="P450"/>
</dbReference>
<keyword evidence="4" id="KW-0843">Virulence</keyword>
<dbReference type="PANTHER" id="PTHR24305:SF85">
    <property type="entry name" value="P450, PUTATIVE (EUROFUNG)-RELATED"/>
    <property type="match status" value="1"/>
</dbReference>
<dbReference type="Pfam" id="PF00067">
    <property type="entry name" value="p450"/>
    <property type="match status" value="2"/>
</dbReference>
<protein>
    <recommendedName>
        <fullName evidence="10">Cytochrome P450</fullName>
    </recommendedName>
</protein>
<evidence type="ECO:0000313" key="9">
    <source>
        <dbReference type="Proteomes" id="UP000322873"/>
    </source>
</evidence>
<dbReference type="InterPro" id="IPR036396">
    <property type="entry name" value="Cyt_P450_sf"/>
</dbReference>
<evidence type="ECO:0008006" key="10">
    <source>
        <dbReference type="Google" id="ProtNLM"/>
    </source>
</evidence>
<organism evidence="8 9">
    <name type="scientific">Monilinia fructicola</name>
    <name type="common">Brown rot fungus</name>
    <name type="synonym">Ciboria fructicola</name>
    <dbReference type="NCBI Taxonomy" id="38448"/>
    <lineage>
        <taxon>Eukaryota</taxon>
        <taxon>Fungi</taxon>
        <taxon>Dikarya</taxon>
        <taxon>Ascomycota</taxon>
        <taxon>Pezizomycotina</taxon>
        <taxon>Leotiomycetes</taxon>
        <taxon>Helotiales</taxon>
        <taxon>Sclerotiniaceae</taxon>
        <taxon>Monilinia</taxon>
    </lineage>
</organism>
<keyword evidence="7" id="KW-0472">Membrane</keyword>
<evidence type="ECO:0000256" key="4">
    <source>
        <dbReference type="ARBA" id="ARBA00023026"/>
    </source>
</evidence>
<dbReference type="GO" id="GO:0020037">
    <property type="term" value="F:heme binding"/>
    <property type="evidence" value="ECO:0007669"/>
    <property type="project" value="InterPro"/>
</dbReference>
<comment type="cofactor">
    <cofactor evidence="1 5">
        <name>heme</name>
        <dbReference type="ChEBI" id="CHEBI:30413"/>
    </cofactor>
</comment>
<dbReference type="Gene3D" id="1.10.630.10">
    <property type="entry name" value="Cytochrome P450"/>
    <property type="match status" value="1"/>
</dbReference>
<accession>A0A5M9JZD3</accession>
<evidence type="ECO:0000256" key="1">
    <source>
        <dbReference type="ARBA" id="ARBA00001971"/>
    </source>
</evidence>
<evidence type="ECO:0000256" key="3">
    <source>
        <dbReference type="ARBA" id="ARBA00023004"/>
    </source>
</evidence>
<comment type="similarity">
    <text evidence="6">Belongs to the cytochrome P450 family.</text>
</comment>
<dbReference type="GO" id="GO:0004497">
    <property type="term" value="F:monooxygenase activity"/>
    <property type="evidence" value="ECO:0007669"/>
    <property type="project" value="UniProtKB-KW"/>
</dbReference>
<dbReference type="PRINTS" id="PR00463">
    <property type="entry name" value="EP450I"/>
</dbReference>
<dbReference type="GO" id="GO:0005506">
    <property type="term" value="F:iron ion binding"/>
    <property type="evidence" value="ECO:0007669"/>
    <property type="project" value="InterPro"/>
</dbReference>
<dbReference type="InterPro" id="IPR017972">
    <property type="entry name" value="Cyt_P450_CS"/>
</dbReference>
<dbReference type="SUPFAM" id="SSF48264">
    <property type="entry name" value="Cytochrome P450"/>
    <property type="match status" value="1"/>
</dbReference>
<keyword evidence="7" id="KW-1133">Transmembrane helix</keyword>
<dbReference type="Proteomes" id="UP000322873">
    <property type="component" value="Unassembled WGS sequence"/>
</dbReference>
<dbReference type="VEuPathDB" id="FungiDB:MFRU_015g00190"/>
<keyword evidence="9" id="KW-1185">Reference proteome</keyword>
<keyword evidence="7" id="KW-0812">Transmembrane</keyword>
<keyword evidence="5 6" id="KW-0349">Heme</keyword>
<keyword evidence="6" id="KW-0560">Oxidoreductase</keyword>
<keyword evidence="2 5" id="KW-0479">Metal-binding</keyword>
<dbReference type="PANTHER" id="PTHR24305">
    <property type="entry name" value="CYTOCHROME P450"/>
    <property type="match status" value="1"/>
</dbReference>
<evidence type="ECO:0000256" key="2">
    <source>
        <dbReference type="ARBA" id="ARBA00022723"/>
    </source>
</evidence>
<evidence type="ECO:0000313" key="8">
    <source>
        <dbReference type="EMBL" id="KAA8574591.1"/>
    </source>
</evidence>
<feature type="binding site" description="axial binding residue" evidence="5">
    <location>
        <position position="454"/>
    </location>
    <ligand>
        <name>heme</name>
        <dbReference type="ChEBI" id="CHEBI:30413"/>
    </ligand>
    <ligandPart>
        <name>Fe</name>
        <dbReference type="ChEBI" id="CHEBI:18248"/>
    </ligandPart>
</feature>
<name>A0A5M9JZD3_MONFR</name>
<reference evidence="8 9" key="1">
    <citation type="submission" date="2019-06" db="EMBL/GenBank/DDBJ databases">
        <title>Genome Sequence of the Brown Rot Fungal Pathogen Monilinia fructicola.</title>
        <authorList>
            <person name="De Miccolis Angelini R.M."/>
            <person name="Landi L."/>
            <person name="Abate D."/>
            <person name="Pollastro S."/>
            <person name="Romanazzi G."/>
            <person name="Faretra F."/>
        </authorList>
    </citation>
    <scope>NUCLEOTIDE SEQUENCE [LARGE SCALE GENOMIC DNA]</scope>
    <source>
        <strain evidence="8 9">Mfrc123</strain>
    </source>
</reference>
<dbReference type="GO" id="GO:0016705">
    <property type="term" value="F:oxidoreductase activity, acting on paired donors, with incorporation or reduction of molecular oxygen"/>
    <property type="evidence" value="ECO:0007669"/>
    <property type="project" value="InterPro"/>
</dbReference>
<dbReference type="InterPro" id="IPR001128">
    <property type="entry name" value="Cyt_P450"/>
</dbReference>
<dbReference type="InterPro" id="IPR002401">
    <property type="entry name" value="Cyt_P450_E_grp-I"/>
</dbReference>
<comment type="caution">
    <text evidence="8">The sequence shown here is derived from an EMBL/GenBank/DDBJ whole genome shotgun (WGS) entry which is preliminary data.</text>
</comment>